<feature type="chain" id="PRO_5016934589" description="Lipoprotein" evidence="1">
    <location>
        <begin position="20"/>
        <end position="119"/>
    </location>
</feature>
<dbReference type="Proteomes" id="UP000253910">
    <property type="component" value="Unassembled WGS sequence"/>
</dbReference>
<organism evidence="2 3">
    <name type="scientific">Haemophilus parainfluenzae</name>
    <dbReference type="NCBI Taxonomy" id="729"/>
    <lineage>
        <taxon>Bacteria</taxon>
        <taxon>Pseudomonadati</taxon>
        <taxon>Pseudomonadota</taxon>
        <taxon>Gammaproteobacteria</taxon>
        <taxon>Pasteurellales</taxon>
        <taxon>Pasteurellaceae</taxon>
        <taxon>Haemophilus</taxon>
    </lineage>
</organism>
<dbReference type="AlphaFoldDB" id="A0A369Z065"/>
<keyword evidence="1" id="KW-0732">Signal</keyword>
<evidence type="ECO:0000313" key="2">
    <source>
        <dbReference type="EMBL" id="RDE91306.1"/>
    </source>
</evidence>
<protein>
    <recommendedName>
        <fullName evidence="4">Lipoprotein</fullName>
    </recommendedName>
</protein>
<evidence type="ECO:0000313" key="3">
    <source>
        <dbReference type="Proteomes" id="UP000253910"/>
    </source>
</evidence>
<dbReference type="EMBL" id="QEPW01000008">
    <property type="protein sequence ID" value="RDE91306.1"/>
    <property type="molecule type" value="Genomic_DNA"/>
</dbReference>
<dbReference type="PROSITE" id="PS51257">
    <property type="entry name" value="PROKAR_LIPOPROTEIN"/>
    <property type="match status" value="1"/>
</dbReference>
<name>A0A369Z065_HAEPA</name>
<accession>A0A369Z065</accession>
<sequence length="119" mass="13868">MRFILLLLLPLTLFSCSFGGFKPAPQYYHWRLRNADALFPESDPNVLTKYVDRKEKDMKNCGMDFVTGESVNPEVNLCLEKKGWYLEGGPVCEERLMWDSPICIQWRKKHSKPDAKPWG</sequence>
<evidence type="ECO:0000256" key="1">
    <source>
        <dbReference type="SAM" id="SignalP"/>
    </source>
</evidence>
<comment type="caution">
    <text evidence="2">The sequence shown here is derived from an EMBL/GenBank/DDBJ whole genome shotgun (WGS) entry which is preliminary data.</text>
</comment>
<evidence type="ECO:0008006" key="4">
    <source>
        <dbReference type="Google" id="ProtNLM"/>
    </source>
</evidence>
<feature type="signal peptide" evidence="1">
    <location>
        <begin position="1"/>
        <end position="19"/>
    </location>
</feature>
<reference evidence="2 3" key="1">
    <citation type="submission" date="2018-05" db="EMBL/GenBank/DDBJ databases">
        <title>Draft Genome Sequences for a Diverse set of 7 Haemophilus Species.</title>
        <authorList>
            <person name="Nichols M."/>
            <person name="Topaz N."/>
            <person name="Wang X."/>
            <person name="Wang X."/>
            <person name="Boxrud D."/>
        </authorList>
    </citation>
    <scope>NUCLEOTIDE SEQUENCE [LARGE SCALE GENOMIC DNA]</scope>
    <source>
        <strain evidence="2 3">C2008001710</strain>
    </source>
</reference>
<gene>
    <name evidence="2" type="ORF">DPV87_05390</name>
</gene>
<proteinExistence type="predicted"/>